<accession>A0ABQ4IPV4</accession>
<evidence type="ECO:0000313" key="3">
    <source>
        <dbReference type="Proteomes" id="UP000643165"/>
    </source>
</evidence>
<proteinExistence type="predicted"/>
<name>A0ABQ4IPV4_9ACTN</name>
<feature type="transmembrane region" description="Helical" evidence="1">
    <location>
        <begin position="259"/>
        <end position="282"/>
    </location>
</feature>
<evidence type="ECO:0000313" key="2">
    <source>
        <dbReference type="EMBL" id="GIJ19952.1"/>
    </source>
</evidence>
<sequence length="430" mass="47125">MDELANNGRRWQAPTPCPASTVLLGNPVLPVGEPRLEDIEAAALLRAFGSGNAALVAAQSALHESGDRVVERYHAAQAAIGEIDRFVAREHVAGARRAEQAITQFHANDGAESLRRRFLPPWVVWGVLALAAVFDVAFVGNVVQRIFGAGPSDLVYWIAYLPGIGMALCLLAAGHSLAEHLFRHRIWVTRSRRRGPLNPWLLLRRVFWHWRPEEQTRQEHDLPWARLAGPVVLAVLTVGVLAAGAYVRATQAESFSALASFQLVFVGLLVLLSVSALAVKVLSHNPYADRSDEVTRCISDLESQSKALTDAARIELVAHRKAWNNLQAAIVSAESEAVRTVEEACARILDDRGRRGMEGPLRLPLSVLRWPEEGAEPTAEPVLPALRLDIIEHARDLASRHDPQTLQDAFDAVTAALRQQFQPSAAAITR</sequence>
<dbReference type="RefSeq" id="WP_203992741.1">
    <property type="nucleotide sequence ID" value="NZ_BOPB01000002.1"/>
</dbReference>
<keyword evidence="1" id="KW-0812">Transmembrane</keyword>
<evidence type="ECO:0000256" key="1">
    <source>
        <dbReference type="SAM" id="Phobius"/>
    </source>
</evidence>
<keyword evidence="3" id="KW-1185">Reference proteome</keyword>
<feature type="transmembrane region" description="Helical" evidence="1">
    <location>
        <begin position="122"/>
        <end position="143"/>
    </location>
</feature>
<feature type="transmembrane region" description="Helical" evidence="1">
    <location>
        <begin position="155"/>
        <end position="178"/>
    </location>
</feature>
<gene>
    <name evidence="2" type="ORF">Vlu01_05760</name>
</gene>
<dbReference type="Proteomes" id="UP000643165">
    <property type="component" value="Unassembled WGS sequence"/>
</dbReference>
<keyword evidence="1" id="KW-0472">Membrane</keyword>
<protein>
    <submittedName>
        <fullName evidence="2">Uncharacterized protein</fullName>
    </submittedName>
</protein>
<organism evidence="2 3">
    <name type="scientific">Micromonospora lutea</name>
    <dbReference type="NCBI Taxonomy" id="419825"/>
    <lineage>
        <taxon>Bacteria</taxon>
        <taxon>Bacillati</taxon>
        <taxon>Actinomycetota</taxon>
        <taxon>Actinomycetes</taxon>
        <taxon>Micromonosporales</taxon>
        <taxon>Micromonosporaceae</taxon>
        <taxon>Micromonospora</taxon>
    </lineage>
</organism>
<keyword evidence="1" id="KW-1133">Transmembrane helix</keyword>
<comment type="caution">
    <text evidence="2">The sequence shown here is derived from an EMBL/GenBank/DDBJ whole genome shotgun (WGS) entry which is preliminary data.</text>
</comment>
<reference evidence="2 3" key="1">
    <citation type="submission" date="2021-01" db="EMBL/GenBank/DDBJ databases">
        <title>Whole genome shotgun sequence of Verrucosispora lutea NBRC 106530.</title>
        <authorList>
            <person name="Komaki H."/>
            <person name="Tamura T."/>
        </authorList>
    </citation>
    <scope>NUCLEOTIDE SEQUENCE [LARGE SCALE GENOMIC DNA]</scope>
    <source>
        <strain evidence="2 3">NBRC 106530</strain>
    </source>
</reference>
<dbReference type="EMBL" id="BOPB01000002">
    <property type="protein sequence ID" value="GIJ19952.1"/>
    <property type="molecule type" value="Genomic_DNA"/>
</dbReference>
<feature type="transmembrane region" description="Helical" evidence="1">
    <location>
        <begin position="227"/>
        <end position="247"/>
    </location>
</feature>